<evidence type="ECO:0000256" key="1">
    <source>
        <dbReference type="ARBA" id="ARBA00023224"/>
    </source>
</evidence>
<sequence length="594" mass="64358">MITNEKNALPNTGFTNETNATKHTRSKNRKNSVRIFHSIRTRIIGLIILGVVLSVVAILANTIPRSSKAVESAIQSNMHDVATAYMDLLDKSVQLSSSGTLSSDELTKILSKVKINNVDSSFLFVVDKDGKMLYNPDTSRIGVVSTNSLVVEITSAIKTNTNKKSDISQYTSTDGVEKYASYAVSDNTKWVLIVTANKKDILSPITTIVNTSLISAFAVILVLGIAGYFFASSIIGPITKLTKVVQKTSDLDFSTDETIEKLSLRKDETGEISRMTARMQDSLRNMVVKIEHAATDLIVNAQSLTSLTRSIDEACTENSATSEELAASMEETSATAETIDSNVVHIQTGTENINQKSIEGLNLAKEIMTRAENLHTDSISAKNQTVEMYNSVKTKSEEAIEQSKAVDKINVLSSTIQDIASQTSLLSLNASIEAARAGESGRGFAVVADEIGKLANQSSTTVSSILEIVAEIHQSVDNMSDCLKTTLEFLESKVMTDYNGFVDVSMKYSSDAKTVELSMKDINEMADVLDRASNEIVDAISGINTTISDSARGVTDIAEKTTNVVMSTTEVTELVHRTKALADELDAISKMFKL</sequence>
<evidence type="ECO:0000256" key="2">
    <source>
        <dbReference type="ARBA" id="ARBA00029447"/>
    </source>
</evidence>
<dbReference type="SMART" id="SM00283">
    <property type="entry name" value="MA"/>
    <property type="match status" value="1"/>
</dbReference>
<proteinExistence type="inferred from homology"/>
<keyword evidence="9" id="KW-1185">Reference proteome</keyword>
<comment type="similarity">
    <text evidence="2">Belongs to the methyl-accepting chemotaxis (MCP) protein family.</text>
</comment>
<evidence type="ECO:0000256" key="5">
    <source>
        <dbReference type="SAM" id="Phobius"/>
    </source>
</evidence>
<evidence type="ECO:0000256" key="4">
    <source>
        <dbReference type="SAM" id="MobiDB-lite"/>
    </source>
</evidence>
<keyword evidence="5" id="KW-0472">Membrane</keyword>
<feature type="transmembrane region" description="Helical" evidence="5">
    <location>
        <begin position="43"/>
        <end position="63"/>
    </location>
</feature>
<feature type="transmembrane region" description="Helical" evidence="5">
    <location>
        <begin position="208"/>
        <end position="231"/>
    </location>
</feature>
<dbReference type="PROSITE" id="PS50111">
    <property type="entry name" value="CHEMOTAXIS_TRANSDUC_2"/>
    <property type="match status" value="1"/>
</dbReference>
<feature type="compositionally biased region" description="Polar residues" evidence="4">
    <location>
        <begin position="1"/>
        <end position="21"/>
    </location>
</feature>
<dbReference type="Proteomes" id="UP000199701">
    <property type="component" value="Unassembled WGS sequence"/>
</dbReference>
<dbReference type="CDD" id="cd12912">
    <property type="entry name" value="PDC2_MCP_like"/>
    <property type="match status" value="1"/>
</dbReference>
<dbReference type="PROSITE" id="PS50885">
    <property type="entry name" value="HAMP"/>
    <property type="match status" value="1"/>
</dbReference>
<dbReference type="GO" id="GO:0016020">
    <property type="term" value="C:membrane"/>
    <property type="evidence" value="ECO:0007669"/>
    <property type="project" value="InterPro"/>
</dbReference>
<evidence type="ECO:0000259" key="7">
    <source>
        <dbReference type="PROSITE" id="PS50885"/>
    </source>
</evidence>
<evidence type="ECO:0000256" key="3">
    <source>
        <dbReference type="PROSITE-ProRule" id="PRU00284"/>
    </source>
</evidence>
<dbReference type="InterPro" id="IPR004089">
    <property type="entry name" value="MCPsignal_dom"/>
</dbReference>
<dbReference type="GO" id="GO:0007165">
    <property type="term" value="P:signal transduction"/>
    <property type="evidence" value="ECO:0007669"/>
    <property type="project" value="UniProtKB-KW"/>
</dbReference>
<keyword evidence="5" id="KW-1133">Transmembrane helix</keyword>
<gene>
    <name evidence="8" type="ORF">SAMN05421659_11951</name>
</gene>
<evidence type="ECO:0000313" key="9">
    <source>
        <dbReference type="Proteomes" id="UP000199701"/>
    </source>
</evidence>
<accession>A0A1I0RPK0</accession>
<reference evidence="8 9" key="1">
    <citation type="submission" date="2016-10" db="EMBL/GenBank/DDBJ databases">
        <authorList>
            <person name="de Groot N.N."/>
        </authorList>
    </citation>
    <scope>NUCLEOTIDE SEQUENCE [LARGE SCALE GENOMIC DNA]</scope>
    <source>
        <strain evidence="8 9">DSM 9179</strain>
    </source>
</reference>
<name>A0A1I0RPK0_9FIRM</name>
<dbReference type="PANTHER" id="PTHR32089:SF112">
    <property type="entry name" value="LYSOZYME-LIKE PROTEIN-RELATED"/>
    <property type="match status" value="1"/>
</dbReference>
<dbReference type="RefSeq" id="WP_170841484.1">
    <property type="nucleotide sequence ID" value="NZ_FOJI01000019.1"/>
</dbReference>
<dbReference type="EMBL" id="FOJI01000019">
    <property type="protein sequence ID" value="SEW42610.1"/>
    <property type="molecule type" value="Genomic_DNA"/>
</dbReference>
<organism evidence="8 9">
    <name type="scientific">[Clostridium] fimetarium</name>
    <dbReference type="NCBI Taxonomy" id="99656"/>
    <lineage>
        <taxon>Bacteria</taxon>
        <taxon>Bacillati</taxon>
        <taxon>Bacillota</taxon>
        <taxon>Clostridia</taxon>
        <taxon>Lachnospirales</taxon>
        <taxon>Lachnospiraceae</taxon>
    </lineage>
</organism>
<evidence type="ECO:0000259" key="6">
    <source>
        <dbReference type="PROSITE" id="PS50111"/>
    </source>
</evidence>
<dbReference type="AlphaFoldDB" id="A0A1I0RPK0"/>
<dbReference type="InterPro" id="IPR003660">
    <property type="entry name" value="HAMP_dom"/>
</dbReference>
<dbReference type="SUPFAM" id="SSF58104">
    <property type="entry name" value="Methyl-accepting chemotaxis protein (MCP) signaling domain"/>
    <property type="match status" value="1"/>
</dbReference>
<dbReference type="Gene3D" id="1.10.287.950">
    <property type="entry name" value="Methyl-accepting chemotaxis protein"/>
    <property type="match status" value="1"/>
</dbReference>
<dbReference type="PANTHER" id="PTHR32089">
    <property type="entry name" value="METHYL-ACCEPTING CHEMOTAXIS PROTEIN MCPB"/>
    <property type="match status" value="1"/>
</dbReference>
<evidence type="ECO:0000313" key="8">
    <source>
        <dbReference type="EMBL" id="SEW42610.1"/>
    </source>
</evidence>
<feature type="domain" description="Methyl-accepting transducer" evidence="6">
    <location>
        <begin position="293"/>
        <end position="565"/>
    </location>
</feature>
<feature type="region of interest" description="Disordered" evidence="4">
    <location>
        <begin position="1"/>
        <end position="29"/>
    </location>
</feature>
<dbReference type="STRING" id="99656.SAMN05421659_11951"/>
<dbReference type="Gene3D" id="3.30.450.20">
    <property type="entry name" value="PAS domain"/>
    <property type="match status" value="1"/>
</dbReference>
<protein>
    <submittedName>
        <fullName evidence="8">Methyl-accepting chemotaxis protein</fullName>
    </submittedName>
</protein>
<feature type="domain" description="HAMP" evidence="7">
    <location>
        <begin position="232"/>
        <end position="288"/>
    </location>
</feature>
<keyword evidence="1 3" id="KW-0807">Transducer</keyword>
<keyword evidence="5" id="KW-0812">Transmembrane</keyword>
<dbReference type="Pfam" id="PF00015">
    <property type="entry name" value="MCPsignal"/>
    <property type="match status" value="1"/>
</dbReference>